<evidence type="ECO:0000313" key="3">
    <source>
        <dbReference type="EMBL" id="SHM28895.1"/>
    </source>
</evidence>
<keyword evidence="1" id="KW-0238">DNA-binding</keyword>
<reference evidence="3 4" key="1">
    <citation type="submission" date="2016-11" db="EMBL/GenBank/DDBJ databases">
        <authorList>
            <person name="Varghese N."/>
            <person name="Submissions S."/>
        </authorList>
    </citation>
    <scope>NUCLEOTIDE SEQUENCE [LARGE SCALE GENOMIC DNA]</scope>
    <source>
        <strain evidence="3 4">FD</strain>
    </source>
</reference>
<organism evidence="3 4">
    <name type="scientific">Eubacterium callanderi</name>
    <dbReference type="NCBI Taxonomy" id="53442"/>
    <lineage>
        <taxon>Bacteria</taxon>
        <taxon>Bacillati</taxon>
        <taxon>Bacillota</taxon>
        <taxon>Clostridia</taxon>
        <taxon>Eubacteriales</taxon>
        <taxon>Eubacteriaceae</taxon>
        <taxon>Eubacterium</taxon>
    </lineage>
</organism>
<dbReference type="Gene3D" id="1.10.260.40">
    <property type="entry name" value="lambda repressor-like DNA-binding domains"/>
    <property type="match status" value="3"/>
</dbReference>
<dbReference type="GO" id="GO:0003677">
    <property type="term" value="F:DNA binding"/>
    <property type="evidence" value="ECO:0007669"/>
    <property type="project" value="UniProtKB-KW"/>
</dbReference>
<dbReference type="EMBL" id="FRBP01000014">
    <property type="protein sequence ID" value="SHM28895.1"/>
    <property type="molecule type" value="Genomic_DNA"/>
</dbReference>
<proteinExistence type="predicted"/>
<accession>A0AB74F463</accession>
<feature type="domain" description="HTH cro/C1-type" evidence="2">
    <location>
        <begin position="145"/>
        <end position="195"/>
    </location>
</feature>
<feature type="domain" description="HTH cro/C1-type" evidence="2">
    <location>
        <begin position="7"/>
        <end position="62"/>
    </location>
</feature>
<evidence type="ECO:0000313" key="4">
    <source>
        <dbReference type="Proteomes" id="UP000184012"/>
    </source>
</evidence>
<evidence type="ECO:0000256" key="1">
    <source>
        <dbReference type="ARBA" id="ARBA00023125"/>
    </source>
</evidence>
<dbReference type="Proteomes" id="UP000184012">
    <property type="component" value="Unassembled WGS sequence"/>
</dbReference>
<evidence type="ECO:0000259" key="2">
    <source>
        <dbReference type="PROSITE" id="PS50943"/>
    </source>
</evidence>
<dbReference type="GO" id="GO:0005829">
    <property type="term" value="C:cytosol"/>
    <property type="evidence" value="ECO:0007669"/>
    <property type="project" value="TreeGrafter"/>
</dbReference>
<sequence>MGVGFRIREVAKERKINFKELAKKAGVSYNTLYSIIKRDSDRVDTGTLSKVAQALDVPLEKLATGDETFGERLKRIRTQDKITLQKLSEKVEIPEEALQMYEDDIVEPGLSTTNIIADALEITSEELTGKPWRFPTTGDQIISNRQLLGKTQEELAKETELPLETIQKFELDISQPTYREIQKLALALETTMDVLMDPTGLSRLPKQRSEDEQLQKNKRDMLGYFSDLTPAGQLEAIKSIKLLLRIPEYNIHTAGDED</sequence>
<dbReference type="PANTHER" id="PTHR46797:SF1">
    <property type="entry name" value="METHYLPHOSPHONATE SYNTHASE"/>
    <property type="match status" value="1"/>
</dbReference>
<dbReference type="SMART" id="SM00530">
    <property type="entry name" value="HTH_XRE"/>
    <property type="match status" value="3"/>
</dbReference>
<dbReference type="AlphaFoldDB" id="A0AB74F463"/>
<protein>
    <submittedName>
        <fullName evidence="3">Helix-turn-helix domain-containing protein</fullName>
    </submittedName>
</protein>
<name>A0AB74F463_9FIRM</name>
<dbReference type="InterPro" id="IPR001387">
    <property type="entry name" value="Cro/C1-type_HTH"/>
</dbReference>
<comment type="caution">
    <text evidence="3">The sequence shown here is derived from an EMBL/GenBank/DDBJ whole genome shotgun (WGS) entry which is preliminary data.</text>
</comment>
<dbReference type="RefSeq" id="WP_073383310.1">
    <property type="nucleotide sequence ID" value="NZ_CAUWLR010000008.1"/>
</dbReference>
<dbReference type="PANTHER" id="PTHR46797">
    <property type="entry name" value="HTH-TYPE TRANSCRIPTIONAL REGULATOR"/>
    <property type="match status" value="1"/>
</dbReference>
<dbReference type="Pfam" id="PF01381">
    <property type="entry name" value="HTH_3"/>
    <property type="match status" value="1"/>
</dbReference>
<gene>
    <name evidence="3" type="ORF">SAMN04515649_11469</name>
</gene>
<dbReference type="CDD" id="cd00093">
    <property type="entry name" value="HTH_XRE"/>
    <property type="match status" value="3"/>
</dbReference>
<dbReference type="SUPFAM" id="SSF47413">
    <property type="entry name" value="lambda repressor-like DNA-binding domains"/>
    <property type="match status" value="3"/>
</dbReference>
<dbReference type="Pfam" id="PF13443">
    <property type="entry name" value="HTH_26"/>
    <property type="match status" value="1"/>
</dbReference>
<dbReference type="PROSITE" id="PS50943">
    <property type="entry name" value="HTH_CROC1"/>
    <property type="match status" value="3"/>
</dbReference>
<dbReference type="InterPro" id="IPR050807">
    <property type="entry name" value="TransReg_Diox_bact_type"/>
</dbReference>
<feature type="domain" description="HTH cro/C1-type" evidence="2">
    <location>
        <begin position="73"/>
        <end position="127"/>
    </location>
</feature>
<dbReference type="InterPro" id="IPR010982">
    <property type="entry name" value="Lambda_DNA-bd_dom_sf"/>
</dbReference>
<dbReference type="GO" id="GO:0003700">
    <property type="term" value="F:DNA-binding transcription factor activity"/>
    <property type="evidence" value="ECO:0007669"/>
    <property type="project" value="TreeGrafter"/>
</dbReference>